<evidence type="ECO:0000313" key="3">
    <source>
        <dbReference type="Proteomes" id="UP001501563"/>
    </source>
</evidence>
<dbReference type="EMBL" id="BAAAZA010000009">
    <property type="protein sequence ID" value="GAA3868649.1"/>
    <property type="molecule type" value="Genomic_DNA"/>
</dbReference>
<evidence type="ECO:0000313" key="2">
    <source>
        <dbReference type="EMBL" id="GAA3868649.1"/>
    </source>
</evidence>
<protein>
    <submittedName>
        <fullName evidence="2">Uncharacterized protein</fullName>
    </submittedName>
</protein>
<gene>
    <name evidence="2" type="ORF">GCM10022207_36830</name>
</gene>
<accession>A0ABP7K9F1</accession>
<evidence type="ECO:0000256" key="1">
    <source>
        <dbReference type="SAM" id="MobiDB-lite"/>
    </source>
</evidence>
<organism evidence="2 3">
    <name type="scientific">Streptomyces lannensis</name>
    <dbReference type="NCBI Taxonomy" id="766498"/>
    <lineage>
        <taxon>Bacteria</taxon>
        <taxon>Bacillati</taxon>
        <taxon>Actinomycetota</taxon>
        <taxon>Actinomycetes</taxon>
        <taxon>Kitasatosporales</taxon>
        <taxon>Streptomycetaceae</taxon>
        <taxon>Streptomyces</taxon>
    </lineage>
</organism>
<feature type="compositionally biased region" description="Basic and acidic residues" evidence="1">
    <location>
        <begin position="65"/>
        <end position="91"/>
    </location>
</feature>
<feature type="compositionally biased region" description="Basic and acidic residues" evidence="1">
    <location>
        <begin position="103"/>
        <end position="114"/>
    </location>
</feature>
<sequence>MWRKVLARTTGAGTWESDVGIPLCVTEAELRRAKGLGEVRVIARIQARCCKRLVGPSSGLGGRLSHPDYPVREGTTDRPDRPTDATADKIGHPIGMSAPGGRDAPHPTVRFELR</sequence>
<name>A0ABP7K9F1_9ACTN</name>
<dbReference type="Proteomes" id="UP001501563">
    <property type="component" value="Unassembled WGS sequence"/>
</dbReference>
<feature type="region of interest" description="Disordered" evidence="1">
    <location>
        <begin position="55"/>
        <end position="114"/>
    </location>
</feature>
<reference evidence="3" key="1">
    <citation type="journal article" date="2019" name="Int. J. Syst. Evol. Microbiol.">
        <title>The Global Catalogue of Microorganisms (GCM) 10K type strain sequencing project: providing services to taxonomists for standard genome sequencing and annotation.</title>
        <authorList>
            <consortium name="The Broad Institute Genomics Platform"/>
            <consortium name="The Broad Institute Genome Sequencing Center for Infectious Disease"/>
            <person name="Wu L."/>
            <person name="Ma J."/>
        </authorList>
    </citation>
    <scope>NUCLEOTIDE SEQUENCE [LARGE SCALE GENOMIC DNA]</scope>
    <source>
        <strain evidence="3">JCM 16578</strain>
    </source>
</reference>
<keyword evidence="3" id="KW-1185">Reference proteome</keyword>
<proteinExistence type="predicted"/>
<comment type="caution">
    <text evidence="2">The sequence shown here is derived from an EMBL/GenBank/DDBJ whole genome shotgun (WGS) entry which is preliminary data.</text>
</comment>